<feature type="compositionally biased region" description="Acidic residues" evidence="1">
    <location>
        <begin position="99"/>
        <end position="111"/>
    </location>
</feature>
<dbReference type="AlphaFoldDB" id="A0AA47P572"/>
<proteinExistence type="predicted"/>
<name>A0AA47P572_MERPO</name>
<feature type="region of interest" description="Disordered" evidence="1">
    <location>
        <begin position="19"/>
        <end position="367"/>
    </location>
</feature>
<evidence type="ECO:0000313" key="2">
    <source>
        <dbReference type="EMBL" id="KAK0147082.1"/>
    </source>
</evidence>
<feature type="compositionally biased region" description="Acidic residues" evidence="1">
    <location>
        <begin position="325"/>
        <end position="341"/>
    </location>
</feature>
<feature type="compositionally biased region" description="Low complexity" evidence="1">
    <location>
        <begin position="181"/>
        <end position="199"/>
    </location>
</feature>
<sequence length="441" mass="47288">MTILQQNSSYIPYYVLGSRSLAKSDDDDDGDDDDDEGDEGCEPQLILGGREEEEEEVFRFTSPPHSARRGQGGGDQGPLQTERGPTLLIETRRRNGPQPEDDFVGSESDEDSFPRPTAEFGSKVEKDQLCYSLHHQTAAAPSTRSAAPPTPDPAQTRNHKPRPDSDGTDQTRHTDPAIGYPPVSSSSPSSSPSSSSSLSAGVSDERTVRAPTHCLSPGGGRQGCGGNHRDGGNHRHGSKQGHGGNRGHCGNQGHGGNQGQLWPVGGGLAPEQQRSPASLCRSSLREVLPGELVRHKVEDKSQEPTGSASSGVRPAGSALRGRGEYEEEEEEEEEEDDDDEQEQRMLASLRRGSEEEEEEPGARGLSASQIHRCAVSISISSDDTSFSACPPPAVRTHHPHPPTHTHTHTSSFSTCPPYPAVCRPPIVPTITPTFAHLILPL</sequence>
<accession>A0AA47P572</accession>
<feature type="compositionally biased region" description="Acidic residues" evidence="1">
    <location>
        <begin position="25"/>
        <end position="41"/>
    </location>
</feature>
<feature type="compositionally biased region" description="Low complexity" evidence="1">
    <location>
        <begin position="137"/>
        <end position="147"/>
    </location>
</feature>
<protein>
    <submittedName>
        <fullName evidence="2">Uncharacterized protein</fullName>
    </submittedName>
</protein>
<evidence type="ECO:0000313" key="3">
    <source>
        <dbReference type="Proteomes" id="UP001174136"/>
    </source>
</evidence>
<reference evidence="2" key="1">
    <citation type="journal article" date="2023" name="Front. Mar. Sci.">
        <title>A new Merluccius polli reference genome to investigate the effects of global change in West African waters.</title>
        <authorList>
            <person name="Mateo J.L."/>
            <person name="Blanco-Fernandez C."/>
            <person name="Garcia-Vazquez E."/>
            <person name="Machado-Schiaffino G."/>
        </authorList>
    </citation>
    <scope>NUCLEOTIDE SEQUENCE</scope>
    <source>
        <strain evidence="2">C29</strain>
        <tissue evidence="2">Fin</tissue>
    </source>
</reference>
<gene>
    <name evidence="2" type="ORF">N1851_013576</name>
</gene>
<evidence type="ECO:0000256" key="1">
    <source>
        <dbReference type="SAM" id="MobiDB-lite"/>
    </source>
</evidence>
<dbReference type="EMBL" id="JAOPHQ010002368">
    <property type="protein sequence ID" value="KAK0147082.1"/>
    <property type="molecule type" value="Genomic_DNA"/>
</dbReference>
<feature type="compositionally biased region" description="Basic and acidic residues" evidence="1">
    <location>
        <begin position="292"/>
        <end position="302"/>
    </location>
</feature>
<organism evidence="2 3">
    <name type="scientific">Merluccius polli</name>
    <name type="common">Benguela hake</name>
    <name type="synonym">Merluccius cadenati</name>
    <dbReference type="NCBI Taxonomy" id="89951"/>
    <lineage>
        <taxon>Eukaryota</taxon>
        <taxon>Metazoa</taxon>
        <taxon>Chordata</taxon>
        <taxon>Craniata</taxon>
        <taxon>Vertebrata</taxon>
        <taxon>Euteleostomi</taxon>
        <taxon>Actinopterygii</taxon>
        <taxon>Neopterygii</taxon>
        <taxon>Teleostei</taxon>
        <taxon>Neoteleostei</taxon>
        <taxon>Acanthomorphata</taxon>
        <taxon>Zeiogadaria</taxon>
        <taxon>Gadariae</taxon>
        <taxon>Gadiformes</taxon>
        <taxon>Gadoidei</taxon>
        <taxon>Merlucciidae</taxon>
        <taxon>Merluccius</taxon>
    </lineage>
</organism>
<dbReference type="Proteomes" id="UP001174136">
    <property type="component" value="Unassembled WGS sequence"/>
</dbReference>
<feature type="compositionally biased region" description="Gly residues" evidence="1">
    <location>
        <begin position="217"/>
        <end position="226"/>
    </location>
</feature>
<comment type="caution">
    <text evidence="2">The sequence shown here is derived from an EMBL/GenBank/DDBJ whole genome shotgun (WGS) entry which is preliminary data.</text>
</comment>
<keyword evidence="3" id="KW-1185">Reference proteome</keyword>
<feature type="compositionally biased region" description="Basic and acidic residues" evidence="1">
    <location>
        <begin position="161"/>
        <end position="175"/>
    </location>
</feature>
<feature type="compositionally biased region" description="Gly residues" evidence="1">
    <location>
        <begin position="240"/>
        <end position="268"/>
    </location>
</feature>